<feature type="domain" description="CCHC-type" evidence="3">
    <location>
        <begin position="114"/>
        <end position="128"/>
    </location>
</feature>
<dbReference type="AlphaFoldDB" id="A0A9W7YCJ6"/>
<dbReference type="Gene3D" id="4.10.60.10">
    <property type="entry name" value="Zinc finger, CCHC-type"/>
    <property type="match status" value="2"/>
</dbReference>
<accession>A0A9W7YCJ6</accession>
<feature type="region of interest" description="Disordered" evidence="2">
    <location>
        <begin position="1"/>
        <end position="80"/>
    </location>
</feature>
<dbReference type="PANTHER" id="PTHR46242">
    <property type="entry name" value="ZINC FINGER CCHC DOMAIN-CONTAINING PROTEIN 9 ZCCHC9"/>
    <property type="match status" value="1"/>
</dbReference>
<comment type="caution">
    <text evidence="4">The sequence shown here is derived from an EMBL/GenBank/DDBJ whole genome shotgun (WGS) entry which is preliminary data.</text>
</comment>
<evidence type="ECO:0000313" key="4">
    <source>
        <dbReference type="EMBL" id="KAJ1729314.1"/>
    </source>
</evidence>
<dbReference type="GO" id="GO:0008270">
    <property type="term" value="F:zinc ion binding"/>
    <property type="evidence" value="ECO:0007669"/>
    <property type="project" value="UniProtKB-KW"/>
</dbReference>
<dbReference type="GO" id="GO:0005730">
    <property type="term" value="C:nucleolus"/>
    <property type="evidence" value="ECO:0007669"/>
    <property type="project" value="TreeGrafter"/>
</dbReference>
<feature type="domain" description="CCHC-type" evidence="3">
    <location>
        <begin position="139"/>
        <end position="154"/>
    </location>
</feature>
<dbReference type="InterPro" id="IPR001878">
    <property type="entry name" value="Znf_CCHC"/>
</dbReference>
<dbReference type="InterPro" id="IPR036875">
    <property type="entry name" value="Znf_CCHC_sf"/>
</dbReference>
<dbReference type="SMART" id="SM00343">
    <property type="entry name" value="ZnF_C2HC"/>
    <property type="match status" value="4"/>
</dbReference>
<dbReference type="GO" id="GO:0003676">
    <property type="term" value="F:nucleic acid binding"/>
    <property type="evidence" value="ECO:0007669"/>
    <property type="project" value="InterPro"/>
</dbReference>
<feature type="compositionally biased region" description="Basic and acidic residues" evidence="2">
    <location>
        <begin position="37"/>
        <end position="53"/>
    </location>
</feature>
<protein>
    <recommendedName>
        <fullName evidence="3">CCHC-type domain-containing protein</fullName>
    </recommendedName>
</protein>
<dbReference type="InterPro" id="IPR042246">
    <property type="entry name" value="ZCCHC9"/>
</dbReference>
<dbReference type="Proteomes" id="UP001143981">
    <property type="component" value="Unassembled WGS sequence"/>
</dbReference>
<keyword evidence="1" id="KW-0863">Zinc-finger</keyword>
<dbReference type="Pfam" id="PF00098">
    <property type="entry name" value="zf-CCHC"/>
    <property type="match status" value="1"/>
</dbReference>
<organism evidence="4 5">
    <name type="scientific">Coemansia biformis</name>
    <dbReference type="NCBI Taxonomy" id="1286918"/>
    <lineage>
        <taxon>Eukaryota</taxon>
        <taxon>Fungi</taxon>
        <taxon>Fungi incertae sedis</taxon>
        <taxon>Zoopagomycota</taxon>
        <taxon>Kickxellomycotina</taxon>
        <taxon>Kickxellomycetes</taxon>
        <taxon>Kickxellales</taxon>
        <taxon>Kickxellaceae</taxon>
        <taxon>Coemansia</taxon>
    </lineage>
</organism>
<feature type="compositionally biased region" description="Low complexity" evidence="2">
    <location>
        <begin position="219"/>
        <end position="231"/>
    </location>
</feature>
<keyword evidence="1" id="KW-0479">Metal-binding</keyword>
<feature type="region of interest" description="Disordered" evidence="2">
    <location>
        <begin position="183"/>
        <end position="240"/>
    </location>
</feature>
<evidence type="ECO:0000259" key="3">
    <source>
        <dbReference type="PROSITE" id="PS50158"/>
    </source>
</evidence>
<name>A0A9W7YCJ6_9FUNG</name>
<keyword evidence="1" id="KW-0862">Zinc</keyword>
<dbReference type="EMBL" id="JANBOI010000637">
    <property type="protein sequence ID" value="KAJ1729314.1"/>
    <property type="molecule type" value="Genomic_DNA"/>
</dbReference>
<gene>
    <name evidence="4" type="ORF">LPJ61_003588</name>
</gene>
<proteinExistence type="predicted"/>
<evidence type="ECO:0000313" key="5">
    <source>
        <dbReference type="Proteomes" id="UP001143981"/>
    </source>
</evidence>
<dbReference type="PANTHER" id="PTHR46242:SF1">
    <property type="entry name" value="ZINC FINGER CCHC DOMAIN-CONTAINING PROTEIN 9"/>
    <property type="match status" value="1"/>
</dbReference>
<dbReference type="OrthoDB" id="3863715at2759"/>
<reference evidence="4" key="1">
    <citation type="submission" date="2022-07" db="EMBL/GenBank/DDBJ databases">
        <title>Phylogenomic reconstructions and comparative analyses of Kickxellomycotina fungi.</title>
        <authorList>
            <person name="Reynolds N.K."/>
            <person name="Stajich J.E."/>
            <person name="Barry K."/>
            <person name="Grigoriev I.V."/>
            <person name="Crous P."/>
            <person name="Smith M.E."/>
        </authorList>
    </citation>
    <scope>NUCLEOTIDE SEQUENCE</scope>
    <source>
        <strain evidence="4">BCRC 34381</strain>
    </source>
</reference>
<sequence>MTRVAQRAPKRPADGAQFVARPLMPKKSEIEQQAAREAGDGARETPKRGRGEEAGGDAPKRRRPEQTKAARGEMRRADRQAAKERGTTCFLCRATGHSVKNCPSAGGGGQAAVCYHCGADDHTTKGCPTPSRSFPFATCYVCGGRGHLASRCPKNEKGLYPNGGGCKYCGSTQHLMKDCRPTRKRDGEQTVGTVDAQQGGDDDDVFVALRRQQDDRARQAAPPAAAAAGPAKRPRKVVRF</sequence>
<evidence type="ECO:0000256" key="2">
    <source>
        <dbReference type="SAM" id="MobiDB-lite"/>
    </source>
</evidence>
<keyword evidence="5" id="KW-1185">Reference proteome</keyword>
<feature type="compositionally biased region" description="Basic and acidic residues" evidence="2">
    <location>
        <begin position="64"/>
        <end position="80"/>
    </location>
</feature>
<dbReference type="SUPFAM" id="SSF57756">
    <property type="entry name" value="Retrovirus zinc finger-like domains"/>
    <property type="match status" value="2"/>
</dbReference>
<evidence type="ECO:0000256" key="1">
    <source>
        <dbReference type="PROSITE-ProRule" id="PRU00047"/>
    </source>
</evidence>
<dbReference type="PROSITE" id="PS50158">
    <property type="entry name" value="ZF_CCHC"/>
    <property type="match status" value="2"/>
</dbReference>